<dbReference type="InterPro" id="IPR050766">
    <property type="entry name" value="Bact_Lucif_Oxidored"/>
</dbReference>
<dbReference type="HOGENOM" id="CLU_027853_3_0_7"/>
<dbReference type="AlphaFoldDB" id="W4LIP6"/>
<evidence type="ECO:0000313" key="5">
    <source>
        <dbReference type="Proteomes" id="UP000019140"/>
    </source>
</evidence>
<dbReference type="GO" id="GO:0016705">
    <property type="term" value="F:oxidoreductase activity, acting on paired donors, with incorporation or reduction of molecular oxygen"/>
    <property type="evidence" value="ECO:0007669"/>
    <property type="project" value="InterPro"/>
</dbReference>
<evidence type="ECO:0000256" key="1">
    <source>
        <dbReference type="ARBA" id="ARBA00023002"/>
    </source>
</evidence>
<keyword evidence="2" id="KW-0503">Monooxygenase</keyword>
<proteinExistence type="predicted"/>
<protein>
    <recommendedName>
        <fullName evidence="3">Luciferase-like domain-containing protein</fullName>
    </recommendedName>
</protein>
<name>W4LIP6_9BACT</name>
<comment type="caution">
    <text evidence="4">The sequence shown here is derived from an EMBL/GenBank/DDBJ whole genome shotgun (WGS) entry which is preliminary data.</text>
</comment>
<dbReference type="GO" id="GO:0005829">
    <property type="term" value="C:cytosol"/>
    <property type="evidence" value="ECO:0007669"/>
    <property type="project" value="TreeGrafter"/>
</dbReference>
<reference evidence="4 5" key="1">
    <citation type="journal article" date="2014" name="Nature">
        <title>An environmental bacterial taxon with a large and distinct metabolic repertoire.</title>
        <authorList>
            <person name="Wilson M.C."/>
            <person name="Mori T."/>
            <person name="Ruckert C."/>
            <person name="Uria A.R."/>
            <person name="Helf M.J."/>
            <person name="Takada K."/>
            <person name="Gernert C."/>
            <person name="Steffens U.A."/>
            <person name="Heycke N."/>
            <person name="Schmitt S."/>
            <person name="Rinke C."/>
            <person name="Helfrich E.J."/>
            <person name="Brachmann A.O."/>
            <person name="Gurgui C."/>
            <person name="Wakimoto T."/>
            <person name="Kracht M."/>
            <person name="Crusemann M."/>
            <person name="Hentschel U."/>
            <person name="Abe I."/>
            <person name="Matsunaga S."/>
            <person name="Kalinowski J."/>
            <person name="Takeyama H."/>
            <person name="Piel J."/>
        </authorList>
    </citation>
    <scope>NUCLEOTIDE SEQUENCE [LARGE SCALE GENOMIC DNA]</scope>
    <source>
        <strain evidence="5">TSY2</strain>
    </source>
</reference>
<dbReference type="PANTHER" id="PTHR30137">
    <property type="entry name" value="LUCIFERASE-LIKE MONOOXYGENASE"/>
    <property type="match status" value="1"/>
</dbReference>
<accession>W4LIP6</accession>
<dbReference type="Proteomes" id="UP000019140">
    <property type="component" value="Unassembled WGS sequence"/>
</dbReference>
<dbReference type="Pfam" id="PF00296">
    <property type="entry name" value="Bac_luciferase"/>
    <property type="match status" value="1"/>
</dbReference>
<evidence type="ECO:0000259" key="3">
    <source>
        <dbReference type="Pfam" id="PF00296"/>
    </source>
</evidence>
<organism evidence="4 5">
    <name type="scientific">Candidatus Entotheonella gemina</name>
    <dbReference type="NCBI Taxonomy" id="1429439"/>
    <lineage>
        <taxon>Bacteria</taxon>
        <taxon>Pseudomonadati</taxon>
        <taxon>Nitrospinota/Tectimicrobiota group</taxon>
        <taxon>Candidatus Tectimicrobiota</taxon>
        <taxon>Candidatus Entotheonellia</taxon>
        <taxon>Candidatus Entotheonellales</taxon>
        <taxon>Candidatus Entotheonellaceae</taxon>
        <taxon>Candidatus Entotheonella</taxon>
    </lineage>
</organism>
<keyword evidence="1" id="KW-0560">Oxidoreductase</keyword>
<evidence type="ECO:0000313" key="4">
    <source>
        <dbReference type="EMBL" id="ETW97216.1"/>
    </source>
</evidence>
<evidence type="ECO:0000256" key="2">
    <source>
        <dbReference type="ARBA" id="ARBA00023033"/>
    </source>
</evidence>
<dbReference type="Gene3D" id="3.20.20.30">
    <property type="entry name" value="Luciferase-like domain"/>
    <property type="match status" value="1"/>
</dbReference>
<dbReference type="InterPro" id="IPR036661">
    <property type="entry name" value="Luciferase-like_sf"/>
</dbReference>
<dbReference type="SUPFAM" id="SSF51679">
    <property type="entry name" value="Bacterial luciferase-like"/>
    <property type="match status" value="1"/>
</dbReference>
<keyword evidence="5" id="KW-1185">Reference proteome</keyword>
<dbReference type="PATRIC" id="fig|1429439.4.peg.7500"/>
<dbReference type="PANTHER" id="PTHR30137:SF8">
    <property type="entry name" value="BLR5498 PROTEIN"/>
    <property type="match status" value="1"/>
</dbReference>
<gene>
    <name evidence="4" type="ORF">ETSY2_45015</name>
</gene>
<dbReference type="GO" id="GO:0004497">
    <property type="term" value="F:monooxygenase activity"/>
    <property type="evidence" value="ECO:0007669"/>
    <property type="project" value="UniProtKB-KW"/>
</dbReference>
<dbReference type="InterPro" id="IPR011251">
    <property type="entry name" value="Luciferase-like_dom"/>
</dbReference>
<feature type="domain" description="Luciferase-like" evidence="3">
    <location>
        <begin position="1"/>
        <end position="312"/>
    </location>
</feature>
<sequence>MRFGSFVFSISGDRREDHQVIGNTLREVELAEAIGLDAVWLTEHHFDGAVAYADPLVFGAAVAMKTKRVRIGFAVVELALHHPVRLAVQTALLDHLSEGRLIVGTGRGSAYNAYEYIGFGTTLETGNEMLPEAEELLVKAWTSEDVRHEGHFWQVAFPELRPRPYQQPHPPLVRACISEGSVGAMAKIGRPVLIGIQAVETLRHRLQLYRDTMHEAGFSAADVEQALDQTWAQRGLYVCENEAEALETADLALKRYRAHLLEARQKYNPGGEPPRPPGQVPTAAELVEHAFLVGSPERILDRIAELREAGVRNLLLNVNVGQIAHEQVERSMRLFGDKVLPLVPS</sequence>
<dbReference type="EMBL" id="AZHX01002087">
    <property type="protein sequence ID" value="ETW97216.1"/>
    <property type="molecule type" value="Genomic_DNA"/>
</dbReference>